<dbReference type="Proteomes" id="UP000248090">
    <property type="component" value="Unassembled WGS sequence"/>
</dbReference>
<dbReference type="RefSeq" id="WP_110186736.1">
    <property type="nucleotide sequence ID" value="NZ_CP177354.1"/>
</dbReference>
<organism evidence="1 2">
    <name type="scientific">Pokkaliibacter plantistimulans</name>
    <dbReference type="NCBI Taxonomy" id="1635171"/>
    <lineage>
        <taxon>Bacteria</taxon>
        <taxon>Pseudomonadati</taxon>
        <taxon>Pseudomonadota</taxon>
        <taxon>Gammaproteobacteria</taxon>
        <taxon>Oceanospirillales</taxon>
        <taxon>Balneatrichaceae</taxon>
        <taxon>Pokkaliibacter</taxon>
    </lineage>
</organism>
<accession>A0ABX5M2W1</accession>
<reference evidence="1 2" key="1">
    <citation type="submission" date="2015-03" db="EMBL/GenBank/DDBJ databases">
        <authorList>
            <person name="Krishnan R."/>
            <person name="Midha S."/>
            <person name="Patil P.B."/>
            <person name="Rameshkumar N."/>
        </authorList>
    </citation>
    <scope>NUCLEOTIDE SEQUENCE [LARGE SCALE GENOMIC DNA]</scope>
    <source>
        <strain evidence="1 2">L1E11</strain>
    </source>
</reference>
<sequence>MSEKLASLLENTKVLEIVELENGEMLLQLHDEDEVVPLIKLQVVSEMRDFLGEQYLEMARGMLSSGVQALTEKLAERQAADVDSEASRVLH</sequence>
<comment type="caution">
    <text evidence="1">The sequence shown here is derived from an EMBL/GenBank/DDBJ whole genome shotgun (WGS) entry which is preliminary data.</text>
</comment>
<gene>
    <name evidence="1" type="ORF">WH50_07345</name>
</gene>
<name>A0ABX5M2W1_9GAMM</name>
<evidence type="ECO:0000313" key="2">
    <source>
        <dbReference type="Proteomes" id="UP000248090"/>
    </source>
</evidence>
<dbReference type="EMBL" id="LAPT01000029">
    <property type="protein sequence ID" value="PXF31911.1"/>
    <property type="molecule type" value="Genomic_DNA"/>
</dbReference>
<protein>
    <submittedName>
        <fullName evidence="1">Uncharacterized protein</fullName>
    </submittedName>
</protein>
<proteinExistence type="predicted"/>
<keyword evidence="2" id="KW-1185">Reference proteome</keyword>
<evidence type="ECO:0000313" key="1">
    <source>
        <dbReference type="EMBL" id="PXF31911.1"/>
    </source>
</evidence>